<proteinExistence type="predicted"/>
<evidence type="ECO:0000313" key="1">
    <source>
        <dbReference type="EMBL" id="CAK7324733.1"/>
    </source>
</evidence>
<keyword evidence="2" id="KW-1185">Reference proteome</keyword>
<evidence type="ECO:0000313" key="2">
    <source>
        <dbReference type="Proteomes" id="UP001314170"/>
    </source>
</evidence>
<reference evidence="1 2" key="1">
    <citation type="submission" date="2024-01" db="EMBL/GenBank/DDBJ databases">
        <authorList>
            <person name="Waweru B."/>
        </authorList>
    </citation>
    <scope>NUCLEOTIDE SEQUENCE [LARGE SCALE GENOMIC DNA]</scope>
</reference>
<organism evidence="1 2">
    <name type="scientific">Dovyalis caffra</name>
    <dbReference type="NCBI Taxonomy" id="77055"/>
    <lineage>
        <taxon>Eukaryota</taxon>
        <taxon>Viridiplantae</taxon>
        <taxon>Streptophyta</taxon>
        <taxon>Embryophyta</taxon>
        <taxon>Tracheophyta</taxon>
        <taxon>Spermatophyta</taxon>
        <taxon>Magnoliopsida</taxon>
        <taxon>eudicotyledons</taxon>
        <taxon>Gunneridae</taxon>
        <taxon>Pentapetalae</taxon>
        <taxon>rosids</taxon>
        <taxon>fabids</taxon>
        <taxon>Malpighiales</taxon>
        <taxon>Salicaceae</taxon>
        <taxon>Flacourtieae</taxon>
        <taxon>Dovyalis</taxon>
    </lineage>
</organism>
<evidence type="ECO:0008006" key="3">
    <source>
        <dbReference type="Google" id="ProtNLM"/>
    </source>
</evidence>
<accession>A0AAV1QT00</accession>
<protein>
    <recommendedName>
        <fullName evidence="3">Secreted protein</fullName>
    </recommendedName>
</protein>
<dbReference type="EMBL" id="CAWUPB010000607">
    <property type="protein sequence ID" value="CAK7324733.1"/>
    <property type="molecule type" value="Genomic_DNA"/>
</dbReference>
<name>A0AAV1QT00_9ROSI</name>
<dbReference type="AlphaFoldDB" id="A0AAV1QT00"/>
<gene>
    <name evidence="1" type="ORF">DCAF_LOCUS2398</name>
</gene>
<dbReference type="Proteomes" id="UP001314170">
    <property type="component" value="Unassembled WGS sequence"/>
</dbReference>
<comment type="caution">
    <text evidence="1">The sequence shown here is derived from an EMBL/GenBank/DDBJ whole genome shotgun (WGS) entry which is preliminary data.</text>
</comment>
<sequence>MLPYVLDLRRVAVRPTSTACVELARSWLMYLFIYALSRRGLVSVVQPNPTFLAPHLLSAKPGTAGSCWPSFPLLLSCGLLLARLG</sequence>